<dbReference type="InterPro" id="IPR036250">
    <property type="entry name" value="AcylCo_DH-like_C"/>
</dbReference>
<proteinExistence type="inferred from homology"/>
<dbReference type="PROSITE" id="PS00073">
    <property type="entry name" value="ACYL_COA_DH_2"/>
    <property type="match status" value="1"/>
</dbReference>
<keyword evidence="4 5" id="KW-0274">FAD</keyword>
<evidence type="ECO:0000313" key="10">
    <source>
        <dbReference type="Proteomes" id="UP001418222"/>
    </source>
</evidence>
<evidence type="ECO:0000259" key="7">
    <source>
        <dbReference type="Pfam" id="PF02770"/>
    </source>
</evidence>
<dbReference type="Proteomes" id="UP001418222">
    <property type="component" value="Unassembled WGS sequence"/>
</dbReference>
<dbReference type="FunFam" id="2.40.110.10:FF:000013">
    <property type="entry name" value="Acyl-coenzyme A oxidase 4 peroxisomal"/>
    <property type="match status" value="1"/>
</dbReference>
<dbReference type="SUPFAM" id="SSF56645">
    <property type="entry name" value="Acyl-CoA dehydrogenase NM domain-like"/>
    <property type="match status" value="1"/>
</dbReference>
<sequence>MTAVSLAISKKPGDGSEHVESCQIGLPAAMEISVAFPQATPASTFPPMKFDYYLSDDLLNHKEKALRKKVREMMEKEVAPIMVEYCEKAEFPFHVIPKFAELNIVGGTIEGYGCPGLSFTGLAIALMEIARVDASFASFMMAQSVLALPSIALYGSEEQKLKYLPSMAQLNTTSCWALTEPNYGSDASSLGMTATKVDGGWILDGQKRWAGNCTFADVLIIFARNTNTNKINGFIVKKEAVGLKITKIQNKIGVRIMQNGDIMLKKVFVPDEDWLPNVHSFHQVNQMLPIVRIMAAWVSIGISTGVYDMCYRYMNERKQFGAPLAAFQISQEKLVRMLGNIQAMFLLAWRVCKLYETGKMTPGHASIAKAWITRTARKTVSLGRELLGGNGLLTDFLVGKAFCDLEAIFTYDGTYEINSLVTGREITGFESFKPYLLSKASRM</sequence>
<dbReference type="GO" id="GO:0005777">
    <property type="term" value="C:peroxisome"/>
    <property type="evidence" value="ECO:0007669"/>
    <property type="project" value="TreeGrafter"/>
</dbReference>
<comment type="similarity">
    <text evidence="2 5">Belongs to the acyl-CoA dehydrogenase family.</text>
</comment>
<dbReference type="InterPro" id="IPR009075">
    <property type="entry name" value="AcylCo_DH/oxidase_C"/>
</dbReference>
<dbReference type="InterPro" id="IPR037069">
    <property type="entry name" value="AcylCoA_DH/ox_N_sf"/>
</dbReference>
<dbReference type="InterPro" id="IPR046373">
    <property type="entry name" value="Acyl-CoA_Oxase/DH_mid-dom_sf"/>
</dbReference>
<evidence type="ECO:0000259" key="8">
    <source>
        <dbReference type="Pfam" id="PF02771"/>
    </source>
</evidence>
<feature type="domain" description="Acyl-CoA dehydrogenase/oxidase C-terminal" evidence="6">
    <location>
        <begin position="282"/>
        <end position="424"/>
    </location>
</feature>
<dbReference type="InterPro" id="IPR006089">
    <property type="entry name" value="Acyl-CoA_DH_CS"/>
</dbReference>
<comment type="cofactor">
    <cofactor evidence="1 5">
        <name>FAD</name>
        <dbReference type="ChEBI" id="CHEBI:57692"/>
    </cofactor>
</comment>
<feature type="domain" description="Acyl-CoA dehydrogenase/oxidase N-terminal" evidence="8">
    <location>
        <begin position="62"/>
        <end position="169"/>
    </location>
</feature>
<dbReference type="InterPro" id="IPR009100">
    <property type="entry name" value="AcylCoA_DH/oxidase_NM_dom_sf"/>
</dbReference>
<dbReference type="EMBL" id="JBBWWQ010000015">
    <property type="protein sequence ID" value="KAK8928449.1"/>
    <property type="molecule type" value="Genomic_DNA"/>
</dbReference>
<dbReference type="InterPro" id="IPR013786">
    <property type="entry name" value="AcylCoA_DH/ox_N"/>
</dbReference>
<dbReference type="FunFam" id="1.10.540.10:FF:000014">
    <property type="entry name" value="Acyl-coenzyme A oxidase 4, peroxisomal"/>
    <property type="match status" value="1"/>
</dbReference>
<dbReference type="SUPFAM" id="SSF47203">
    <property type="entry name" value="Acyl-CoA dehydrogenase C-terminal domain-like"/>
    <property type="match status" value="1"/>
</dbReference>
<dbReference type="Pfam" id="PF00441">
    <property type="entry name" value="Acyl-CoA_dh_1"/>
    <property type="match status" value="1"/>
</dbReference>
<comment type="caution">
    <text evidence="9">The sequence shown here is derived from an EMBL/GenBank/DDBJ whole genome shotgun (WGS) entry which is preliminary data.</text>
</comment>
<organism evidence="9 10">
    <name type="scientific">Platanthera zijinensis</name>
    <dbReference type="NCBI Taxonomy" id="2320716"/>
    <lineage>
        <taxon>Eukaryota</taxon>
        <taxon>Viridiplantae</taxon>
        <taxon>Streptophyta</taxon>
        <taxon>Embryophyta</taxon>
        <taxon>Tracheophyta</taxon>
        <taxon>Spermatophyta</taxon>
        <taxon>Magnoliopsida</taxon>
        <taxon>Liliopsida</taxon>
        <taxon>Asparagales</taxon>
        <taxon>Orchidaceae</taxon>
        <taxon>Orchidoideae</taxon>
        <taxon>Orchideae</taxon>
        <taxon>Orchidinae</taxon>
        <taxon>Platanthera</taxon>
    </lineage>
</organism>
<accession>A0AAP0B536</accession>
<dbReference type="Gene3D" id="1.20.140.10">
    <property type="entry name" value="Butyryl-CoA Dehydrogenase, subunit A, domain 3"/>
    <property type="match status" value="1"/>
</dbReference>
<evidence type="ECO:0000256" key="4">
    <source>
        <dbReference type="ARBA" id="ARBA00022827"/>
    </source>
</evidence>
<dbReference type="AlphaFoldDB" id="A0AAP0B536"/>
<dbReference type="PANTHER" id="PTHR43188">
    <property type="entry name" value="ACYL-COENZYME A OXIDASE"/>
    <property type="match status" value="1"/>
</dbReference>
<dbReference type="GO" id="GO:0003995">
    <property type="term" value="F:acyl-CoA dehydrogenase activity"/>
    <property type="evidence" value="ECO:0007669"/>
    <property type="project" value="InterPro"/>
</dbReference>
<keyword evidence="10" id="KW-1185">Reference proteome</keyword>
<dbReference type="Gene3D" id="2.40.110.10">
    <property type="entry name" value="Butyryl-CoA Dehydrogenase, subunit A, domain 2"/>
    <property type="match status" value="1"/>
</dbReference>
<dbReference type="PANTHER" id="PTHR43188:SF1">
    <property type="entry name" value="ACYL-COA DEHYDROGENASE"/>
    <property type="match status" value="1"/>
</dbReference>
<dbReference type="FunFam" id="1.20.140.10:FF:000021">
    <property type="entry name" value="Acyl-coenzyme A oxidase 4, peroxisomal"/>
    <property type="match status" value="1"/>
</dbReference>
<gene>
    <name evidence="9" type="primary">ACX4</name>
    <name evidence="9" type="ORF">KSP39_PZI017526</name>
</gene>
<dbReference type="Gene3D" id="1.10.540.10">
    <property type="entry name" value="Acyl-CoA dehydrogenase/oxidase, N-terminal domain"/>
    <property type="match status" value="1"/>
</dbReference>
<dbReference type="Pfam" id="PF02770">
    <property type="entry name" value="Acyl-CoA_dh_M"/>
    <property type="match status" value="1"/>
</dbReference>
<keyword evidence="5" id="KW-0560">Oxidoreductase</keyword>
<dbReference type="InterPro" id="IPR045008">
    <property type="entry name" value="ACX4-like"/>
</dbReference>
<name>A0AAP0B536_9ASPA</name>
<evidence type="ECO:0000256" key="3">
    <source>
        <dbReference type="ARBA" id="ARBA00022630"/>
    </source>
</evidence>
<evidence type="ECO:0000256" key="2">
    <source>
        <dbReference type="ARBA" id="ARBA00009347"/>
    </source>
</evidence>
<reference evidence="9 10" key="1">
    <citation type="journal article" date="2022" name="Nat. Plants">
        <title>Genomes of leafy and leafless Platanthera orchids illuminate the evolution of mycoheterotrophy.</title>
        <authorList>
            <person name="Li M.H."/>
            <person name="Liu K.W."/>
            <person name="Li Z."/>
            <person name="Lu H.C."/>
            <person name="Ye Q.L."/>
            <person name="Zhang D."/>
            <person name="Wang J.Y."/>
            <person name="Li Y.F."/>
            <person name="Zhong Z.M."/>
            <person name="Liu X."/>
            <person name="Yu X."/>
            <person name="Liu D.K."/>
            <person name="Tu X.D."/>
            <person name="Liu B."/>
            <person name="Hao Y."/>
            <person name="Liao X.Y."/>
            <person name="Jiang Y.T."/>
            <person name="Sun W.H."/>
            <person name="Chen J."/>
            <person name="Chen Y.Q."/>
            <person name="Ai Y."/>
            <person name="Zhai J.W."/>
            <person name="Wu S.S."/>
            <person name="Zhou Z."/>
            <person name="Hsiao Y.Y."/>
            <person name="Wu W.L."/>
            <person name="Chen Y.Y."/>
            <person name="Lin Y.F."/>
            <person name="Hsu J.L."/>
            <person name="Li C.Y."/>
            <person name="Wang Z.W."/>
            <person name="Zhao X."/>
            <person name="Zhong W.Y."/>
            <person name="Ma X.K."/>
            <person name="Ma L."/>
            <person name="Huang J."/>
            <person name="Chen G.Z."/>
            <person name="Huang M.Z."/>
            <person name="Huang L."/>
            <person name="Peng D.H."/>
            <person name="Luo Y.B."/>
            <person name="Zou S.Q."/>
            <person name="Chen S.P."/>
            <person name="Lan S."/>
            <person name="Tsai W.C."/>
            <person name="Van de Peer Y."/>
            <person name="Liu Z.J."/>
        </authorList>
    </citation>
    <scope>NUCLEOTIDE SEQUENCE [LARGE SCALE GENOMIC DNA]</scope>
    <source>
        <strain evidence="9">Lor287</strain>
    </source>
</reference>
<dbReference type="Pfam" id="PF02771">
    <property type="entry name" value="Acyl-CoA_dh_N"/>
    <property type="match status" value="1"/>
</dbReference>
<evidence type="ECO:0000256" key="5">
    <source>
        <dbReference type="RuleBase" id="RU362125"/>
    </source>
</evidence>
<feature type="domain" description="Acyl-CoA oxidase/dehydrogenase middle" evidence="7">
    <location>
        <begin position="175"/>
        <end position="267"/>
    </location>
</feature>
<dbReference type="GO" id="GO:0050660">
    <property type="term" value="F:flavin adenine dinucleotide binding"/>
    <property type="evidence" value="ECO:0007669"/>
    <property type="project" value="InterPro"/>
</dbReference>
<keyword evidence="3 5" id="KW-0285">Flavoprotein</keyword>
<protein>
    <submittedName>
        <fullName evidence="9">Acyl-coenzyme A oxidase 4, peroxisomal</fullName>
    </submittedName>
</protein>
<evidence type="ECO:0000259" key="6">
    <source>
        <dbReference type="Pfam" id="PF00441"/>
    </source>
</evidence>
<evidence type="ECO:0000313" key="9">
    <source>
        <dbReference type="EMBL" id="KAK8928449.1"/>
    </source>
</evidence>
<dbReference type="InterPro" id="IPR006091">
    <property type="entry name" value="Acyl-CoA_Oxase/DH_mid-dom"/>
</dbReference>
<evidence type="ECO:0000256" key="1">
    <source>
        <dbReference type="ARBA" id="ARBA00001974"/>
    </source>
</evidence>
<dbReference type="GO" id="GO:0006635">
    <property type="term" value="P:fatty acid beta-oxidation"/>
    <property type="evidence" value="ECO:0007669"/>
    <property type="project" value="InterPro"/>
</dbReference>